<keyword evidence="6" id="KW-0067">ATP-binding</keyword>
<name>A0ABX8F2D1_9PSED</name>
<keyword evidence="5" id="KW-0547">Nucleotide-binding</keyword>
<dbReference type="CDD" id="cd00609">
    <property type="entry name" value="AAT_like"/>
    <property type="match status" value="1"/>
</dbReference>
<feature type="domain" description="ABC transporter" evidence="8">
    <location>
        <begin position="417"/>
        <end position="662"/>
    </location>
</feature>
<keyword evidence="4" id="KW-0808">Transferase</keyword>
<dbReference type="InterPro" id="IPR003593">
    <property type="entry name" value="AAA+_ATPase"/>
</dbReference>
<accession>A0ABX8F2D1</accession>
<dbReference type="SUPFAM" id="SSF53383">
    <property type="entry name" value="PLP-dependent transferases"/>
    <property type="match status" value="1"/>
</dbReference>
<dbReference type="Gene3D" id="3.40.50.300">
    <property type="entry name" value="P-loop containing nucleotide triphosphate hydrolases"/>
    <property type="match status" value="1"/>
</dbReference>
<dbReference type="InterPro" id="IPR015421">
    <property type="entry name" value="PyrdxlP-dep_Trfase_major"/>
</dbReference>
<dbReference type="InterPro" id="IPR017871">
    <property type="entry name" value="ABC_transporter-like_CS"/>
</dbReference>
<dbReference type="InterPro" id="IPR004839">
    <property type="entry name" value="Aminotransferase_I/II_large"/>
</dbReference>
<evidence type="ECO:0000256" key="2">
    <source>
        <dbReference type="ARBA" id="ARBA00007441"/>
    </source>
</evidence>
<evidence type="ECO:0000256" key="3">
    <source>
        <dbReference type="ARBA" id="ARBA00022576"/>
    </source>
</evidence>
<dbReference type="PROSITE" id="PS50893">
    <property type="entry name" value="ABC_TRANSPORTER_2"/>
    <property type="match status" value="1"/>
</dbReference>
<dbReference type="InterPro" id="IPR050596">
    <property type="entry name" value="AspAT/PAT-like"/>
</dbReference>
<dbReference type="Pfam" id="PF00155">
    <property type="entry name" value="Aminotran_1_2"/>
    <property type="match status" value="1"/>
</dbReference>
<dbReference type="Proteomes" id="UP000681155">
    <property type="component" value="Chromosome"/>
</dbReference>
<keyword evidence="3 9" id="KW-0032">Aminotransferase</keyword>
<dbReference type="PANTHER" id="PTHR46383">
    <property type="entry name" value="ASPARTATE AMINOTRANSFERASE"/>
    <property type="match status" value="1"/>
</dbReference>
<dbReference type="Gene3D" id="3.40.640.10">
    <property type="entry name" value="Type I PLP-dependent aspartate aminotransferase-like (Major domain)"/>
    <property type="match status" value="1"/>
</dbReference>
<reference evidence="9 10" key="1">
    <citation type="submission" date="2021-05" db="EMBL/GenBank/DDBJ databases">
        <title>Complete genome of the cytokinin-producing biocontrol strain Pseudomonas fluorescens G20-18.</title>
        <authorList>
            <person name="Nielsen T.K."/>
            <person name="Mekureyaw M.F."/>
            <person name="Hansen L.H."/>
            <person name="Nicolaisen M.H."/>
            <person name="Roitsch T.G."/>
            <person name="Hennessy R.C."/>
        </authorList>
    </citation>
    <scope>NUCLEOTIDE SEQUENCE [LARGE SCALE GENOMIC DNA]</scope>
    <source>
        <strain evidence="9 10">G20-18</strain>
    </source>
</reference>
<dbReference type="InterPro" id="IPR015422">
    <property type="entry name" value="PyrdxlP-dep_Trfase_small"/>
</dbReference>
<gene>
    <name evidence="9" type="ORF">KJF94_09175</name>
</gene>
<dbReference type="InterPro" id="IPR003439">
    <property type="entry name" value="ABC_transporter-like_ATP-bd"/>
</dbReference>
<evidence type="ECO:0000313" key="9">
    <source>
        <dbReference type="EMBL" id="QVW25695.1"/>
    </source>
</evidence>
<dbReference type="EMBL" id="CP075566">
    <property type="protein sequence ID" value="QVW25695.1"/>
    <property type="molecule type" value="Genomic_DNA"/>
</dbReference>
<dbReference type="Gene3D" id="3.90.1150.10">
    <property type="entry name" value="Aspartate Aminotransferase, domain 1"/>
    <property type="match status" value="1"/>
</dbReference>
<dbReference type="SMART" id="SM00382">
    <property type="entry name" value="AAA"/>
    <property type="match status" value="1"/>
</dbReference>
<comment type="similarity">
    <text evidence="2">Belongs to the class-I pyridoxal-phosphate-dependent aminotransferase family.</text>
</comment>
<dbReference type="InterPro" id="IPR027417">
    <property type="entry name" value="P-loop_NTPase"/>
</dbReference>
<evidence type="ECO:0000313" key="10">
    <source>
        <dbReference type="Proteomes" id="UP000681155"/>
    </source>
</evidence>
<keyword evidence="7" id="KW-0663">Pyridoxal phosphate</keyword>
<dbReference type="CDD" id="cd03262">
    <property type="entry name" value="ABC_HisP_GlnQ"/>
    <property type="match status" value="1"/>
</dbReference>
<dbReference type="PROSITE" id="PS00211">
    <property type="entry name" value="ABC_TRANSPORTER_1"/>
    <property type="match status" value="1"/>
</dbReference>
<protein>
    <submittedName>
        <fullName evidence="9">Aminotransferase class I/II-fold pyridoxal phosphate-dependent enzyme</fullName>
    </submittedName>
</protein>
<dbReference type="RefSeq" id="WP_214382763.1">
    <property type="nucleotide sequence ID" value="NZ_CP075566.1"/>
</dbReference>
<dbReference type="InterPro" id="IPR015424">
    <property type="entry name" value="PyrdxlP-dep_Trfase"/>
</dbReference>
<dbReference type="Pfam" id="PF00005">
    <property type="entry name" value="ABC_tran"/>
    <property type="match status" value="1"/>
</dbReference>
<organism evidence="9 10">
    <name type="scientific">Pseudomonas hormoni</name>
    <dbReference type="NCBI Taxonomy" id="3093767"/>
    <lineage>
        <taxon>Bacteria</taxon>
        <taxon>Pseudomonadati</taxon>
        <taxon>Pseudomonadota</taxon>
        <taxon>Gammaproteobacteria</taxon>
        <taxon>Pseudomonadales</taxon>
        <taxon>Pseudomonadaceae</taxon>
        <taxon>Pseudomonas</taxon>
    </lineage>
</organism>
<evidence type="ECO:0000256" key="4">
    <source>
        <dbReference type="ARBA" id="ARBA00022679"/>
    </source>
</evidence>
<keyword evidence="10" id="KW-1185">Reference proteome</keyword>
<dbReference type="PANTHER" id="PTHR46383:SF1">
    <property type="entry name" value="ASPARTATE AMINOTRANSFERASE"/>
    <property type="match status" value="1"/>
</dbReference>
<evidence type="ECO:0000256" key="1">
    <source>
        <dbReference type="ARBA" id="ARBA00001933"/>
    </source>
</evidence>
<sequence length="668" mass="72916">MRFSPFVERIAGDGVAAWDIHNAAFEAKRRGEDVIILSVGDPDFPTPDFITDAAIHALREGDTHYTEIAGRQALREAIADRYGKLFDRELQASNVIIVAGAQNALFATSMCLLTAGDEVIALDPMYVTYEATLKASGATLVRVPCSADAGFRLDAAVLAKAITPKTRAIFFSNPNNPTGVVLTREELQGIADIAIAHDLWVVVDEVYESLAFEREHLSLAALPGMAERCVVIGSLSKSHAMTGWRTGWIVADQALVAHAETLVLSMLYGLPGFVMEAALKAVLAHDEVTHGMREIYRHRRDLVVNGLAGCPGISVLNPDAGMFVLIDVRETGLTSLEFAWRLLREAGVSVLDAAAFGEPAQGFVRLSFTLGEERLAQACQRIRDFVLVLKGEAPRPVIARVTSSAAVAEPVAARTMIEVERLHKRFGNIEVLKGVSLTAREGDVISLIGASGSGKSTLLRCINMLEVPDQGRILVDGESIHLNHSRPGAPLVSDAKQLVRIRSSLGMVFQNFNLWPHRTVLENLIEAPTQVLRESRAEATERAEALLERVGLAAKRNEYPAFLSGGQQQRVAIARALAMRPKVMLFDEPTSALDPELVGEVLRVIRSLAEEGRTMILVTHEMAFARDVSSKVAYLHQGLIEETGSPDEVFVHPRSERCRQFVNAHQTR</sequence>
<evidence type="ECO:0000259" key="8">
    <source>
        <dbReference type="PROSITE" id="PS50893"/>
    </source>
</evidence>
<proteinExistence type="inferred from homology"/>
<evidence type="ECO:0000256" key="7">
    <source>
        <dbReference type="ARBA" id="ARBA00022898"/>
    </source>
</evidence>
<comment type="cofactor">
    <cofactor evidence="1">
        <name>pyridoxal 5'-phosphate</name>
        <dbReference type="ChEBI" id="CHEBI:597326"/>
    </cofactor>
</comment>
<evidence type="ECO:0000256" key="5">
    <source>
        <dbReference type="ARBA" id="ARBA00022741"/>
    </source>
</evidence>
<evidence type="ECO:0000256" key="6">
    <source>
        <dbReference type="ARBA" id="ARBA00022840"/>
    </source>
</evidence>
<dbReference type="SUPFAM" id="SSF52540">
    <property type="entry name" value="P-loop containing nucleoside triphosphate hydrolases"/>
    <property type="match status" value="1"/>
</dbReference>
<dbReference type="GO" id="GO:0008483">
    <property type="term" value="F:transaminase activity"/>
    <property type="evidence" value="ECO:0007669"/>
    <property type="project" value="UniProtKB-KW"/>
</dbReference>